<protein>
    <recommendedName>
        <fullName evidence="3">DNA alkylation repair enzyme</fullName>
    </recommendedName>
</protein>
<accession>A0A0E9N4J9</accession>
<dbReference type="Gene3D" id="1.25.40.290">
    <property type="entry name" value="ARM repeat domains"/>
    <property type="match status" value="1"/>
</dbReference>
<dbReference type="EMBL" id="BBWV01000003">
    <property type="protein sequence ID" value="GAO44596.1"/>
    <property type="molecule type" value="Genomic_DNA"/>
</dbReference>
<keyword evidence="2" id="KW-1185">Reference proteome</keyword>
<dbReference type="SUPFAM" id="SSF48371">
    <property type="entry name" value="ARM repeat"/>
    <property type="match status" value="1"/>
</dbReference>
<comment type="caution">
    <text evidence="1">The sequence shown here is derived from an EMBL/GenBank/DDBJ whole genome shotgun (WGS) entry which is preliminary data.</text>
</comment>
<dbReference type="Proteomes" id="UP000033121">
    <property type="component" value="Unassembled WGS sequence"/>
</dbReference>
<dbReference type="OrthoDB" id="9797162at2"/>
<evidence type="ECO:0008006" key="3">
    <source>
        <dbReference type="Google" id="ProtNLM"/>
    </source>
</evidence>
<gene>
    <name evidence="1" type="ORF">FPE01S_03_06340</name>
</gene>
<dbReference type="InterPro" id="IPR016024">
    <property type="entry name" value="ARM-type_fold"/>
</dbReference>
<organism evidence="1 2">
    <name type="scientific">Flavihumibacter petaseus NBRC 106054</name>
    <dbReference type="NCBI Taxonomy" id="1220578"/>
    <lineage>
        <taxon>Bacteria</taxon>
        <taxon>Pseudomonadati</taxon>
        <taxon>Bacteroidota</taxon>
        <taxon>Chitinophagia</taxon>
        <taxon>Chitinophagales</taxon>
        <taxon>Chitinophagaceae</taxon>
        <taxon>Flavihumibacter</taxon>
    </lineage>
</organism>
<sequence>MATLLKDLYSPAFYDRFLGIAPTAVPLLQPEQFRRSLFTPEWQDMALKQRMRHTATVLHQFLPDNFESAALELEALVTGLQDASFFGAALEFMFLPDYIEQYGLDHPDAALRAFEIITPYTSCEFAIRPFIKRFPEKVFQKLTWWSKHPNHHVRRLASEGCRPRLPWAMALPDLKKDPSPVINILENLKQDSSEYVRRSVANNLNDIAKDHPEIVMEIAANWKDLSAETNNIIKHGCRSLLKQGHRAALAHYGLSPTRIAVPSFRIKAGRLRVGDRLQMEFSVENLAASARLFRMEYAIFFRHKNGRHYRKVFKISERVVEGKTSLTLQKSHDLKPITTRKYYPGTHRVALILNGKEMAVLPFELQLKK</sequence>
<dbReference type="STRING" id="1220578.FPE01S_03_06340"/>
<evidence type="ECO:0000313" key="2">
    <source>
        <dbReference type="Proteomes" id="UP000033121"/>
    </source>
</evidence>
<dbReference type="AlphaFoldDB" id="A0A0E9N4J9"/>
<reference evidence="1 2" key="1">
    <citation type="submission" date="2015-04" db="EMBL/GenBank/DDBJ databases">
        <title>Whole genome shotgun sequence of Flavihumibacter petaseus NBRC 106054.</title>
        <authorList>
            <person name="Miyazawa S."/>
            <person name="Hosoyama A."/>
            <person name="Hashimoto M."/>
            <person name="Noguchi M."/>
            <person name="Tsuchikane K."/>
            <person name="Ohji S."/>
            <person name="Yamazoe A."/>
            <person name="Ichikawa N."/>
            <person name="Kimura A."/>
            <person name="Fujita N."/>
        </authorList>
    </citation>
    <scope>NUCLEOTIDE SEQUENCE [LARGE SCALE GENOMIC DNA]</scope>
    <source>
        <strain evidence="1 2">NBRC 106054</strain>
    </source>
</reference>
<evidence type="ECO:0000313" key="1">
    <source>
        <dbReference type="EMBL" id="GAO44596.1"/>
    </source>
</evidence>
<proteinExistence type="predicted"/>
<name>A0A0E9N4J9_9BACT</name>
<dbReference type="RefSeq" id="WP_046370498.1">
    <property type="nucleotide sequence ID" value="NZ_BBWV01000003.1"/>
</dbReference>